<feature type="compositionally biased region" description="Polar residues" evidence="1">
    <location>
        <begin position="54"/>
        <end position="63"/>
    </location>
</feature>
<feature type="compositionally biased region" description="Gly residues" evidence="1">
    <location>
        <begin position="773"/>
        <end position="783"/>
    </location>
</feature>
<feature type="compositionally biased region" description="Low complexity" evidence="1">
    <location>
        <begin position="724"/>
        <end position="750"/>
    </location>
</feature>
<dbReference type="OrthoDB" id="7537227at2759"/>
<feature type="region of interest" description="Disordered" evidence="1">
    <location>
        <begin position="2333"/>
        <end position="2365"/>
    </location>
</feature>
<feature type="region of interest" description="Disordered" evidence="1">
    <location>
        <begin position="602"/>
        <end position="850"/>
    </location>
</feature>
<feature type="compositionally biased region" description="Low complexity" evidence="1">
    <location>
        <begin position="1692"/>
        <end position="1710"/>
    </location>
</feature>
<feature type="region of interest" description="Disordered" evidence="1">
    <location>
        <begin position="2387"/>
        <end position="2437"/>
    </location>
</feature>
<feature type="region of interest" description="Disordered" evidence="1">
    <location>
        <begin position="3058"/>
        <end position="3135"/>
    </location>
</feature>
<feature type="compositionally biased region" description="Low complexity" evidence="1">
    <location>
        <begin position="2178"/>
        <end position="2187"/>
    </location>
</feature>
<gene>
    <name evidence="2" type="ORF">FNF27_06611</name>
</gene>
<feature type="compositionally biased region" description="Low complexity" evidence="1">
    <location>
        <begin position="2544"/>
        <end position="2559"/>
    </location>
</feature>
<feature type="region of interest" description="Disordered" evidence="1">
    <location>
        <begin position="3335"/>
        <end position="3427"/>
    </location>
</feature>
<feature type="compositionally biased region" description="Low complexity" evidence="1">
    <location>
        <begin position="4180"/>
        <end position="4193"/>
    </location>
</feature>
<feature type="region of interest" description="Disordered" evidence="1">
    <location>
        <begin position="4156"/>
        <end position="4676"/>
    </location>
</feature>
<feature type="compositionally biased region" description="Gly residues" evidence="1">
    <location>
        <begin position="1726"/>
        <end position="1741"/>
    </location>
</feature>
<feature type="region of interest" description="Disordered" evidence="1">
    <location>
        <begin position="4944"/>
        <end position="4975"/>
    </location>
</feature>
<feature type="region of interest" description="Disordered" evidence="1">
    <location>
        <begin position="1"/>
        <end position="26"/>
    </location>
</feature>
<comment type="caution">
    <text evidence="2">The sequence shown here is derived from an EMBL/GenBank/DDBJ whole genome shotgun (WGS) entry which is preliminary data.</text>
</comment>
<feature type="compositionally biased region" description="Low complexity" evidence="1">
    <location>
        <begin position="677"/>
        <end position="687"/>
    </location>
</feature>
<feature type="compositionally biased region" description="Gly residues" evidence="1">
    <location>
        <begin position="3785"/>
        <end position="3799"/>
    </location>
</feature>
<feature type="region of interest" description="Disordered" evidence="1">
    <location>
        <begin position="1848"/>
        <end position="1875"/>
    </location>
</feature>
<feature type="compositionally biased region" description="Low complexity" evidence="1">
    <location>
        <begin position="4837"/>
        <end position="4857"/>
    </location>
</feature>
<feature type="compositionally biased region" description="Low complexity" evidence="1">
    <location>
        <begin position="644"/>
        <end position="667"/>
    </location>
</feature>
<feature type="compositionally biased region" description="Gly residues" evidence="1">
    <location>
        <begin position="2560"/>
        <end position="2572"/>
    </location>
</feature>
<feature type="region of interest" description="Disordered" evidence="1">
    <location>
        <begin position="460"/>
        <end position="565"/>
    </location>
</feature>
<dbReference type="Gene3D" id="1.25.10.10">
    <property type="entry name" value="Leucine-rich Repeat Variant"/>
    <property type="match status" value="5"/>
</dbReference>
<feature type="region of interest" description="Disordered" evidence="1">
    <location>
        <begin position="3777"/>
        <end position="3826"/>
    </location>
</feature>
<accession>A0A5A8E063</accession>
<feature type="region of interest" description="Disordered" evidence="1">
    <location>
        <begin position="2162"/>
        <end position="2210"/>
    </location>
</feature>
<feature type="region of interest" description="Disordered" evidence="1">
    <location>
        <begin position="3892"/>
        <end position="3923"/>
    </location>
</feature>
<organism evidence="2 3">
    <name type="scientific">Cafeteria roenbergensis</name>
    <name type="common">Marine flagellate</name>
    <dbReference type="NCBI Taxonomy" id="33653"/>
    <lineage>
        <taxon>Eukaryota</taxon>
        <taxon>Sar</taxon>
        <taxon>Stramenopiles</taxon>
        <taxon>Bigyra</taxon>
        <taxon>Opalozoa</taxon>
        <taxon>Bicosoecida</taxon>
        <taxon>Cafeteriaceae</taxon>
        <taxon>Cafeteria</taxon>
    </lineage>
</organism>
<feature type="compositionally biased region" description="Basic and acidic residues" evidence="1">
    <location>
        <begin position="4170"/>
        <end position="4179"/>
    </location>
</feature>
<feature type="region of interest" description="Disordered" evidence="1">
    <location>
        <begin position="1686"/>
        <end position="1742"/>
    </location>
</feature>
<feature type="compositionally biased region" description="Acidic residues" evidence="1">
    <location>
        <begin position="3407"/>
        <end position="3419"/>
    </location>
</feature>
<feature type="region of interest" description="Disordered" evidence="1">
    <location>
        <begin position="4019"/>
        <end position="4051"/>
    </location>
</feature>
<feature type="compositionally biased region" description="Basic and acidic residues" evidence="1">
    <location>
        <begin position="4312"/>
        <end position="4321"/>
    </location>
</feature>
<feature type="compositionally biased region" description="Low complexity" evidence="1">
    <location>
        <begin position="1151"/>
        <end position="1162"/>
    </location>
</feature>
<feature type="compositionally biased region" description="Low complexity" evidence="1">
    <location>
        <begin position="4205"/>
        <end position="4222"/>
    </location>
</feature>
<dbReference type="Proteomes" id="UP000322899">
    <property type="component" value="Unassembled WGS sequence"/>
</dbReference>
<feature type="region of interest" description="Disordered" evidence="1">
    <location>
        <begin position="2823"/>
        <end position="2847"/>
    </location>
</feature>
<name>A0A5A8E063_CAFRO</name>
<feature type="compositionally biased region" description="Basic and acidic residues" evidence="1">
    <location>
        <begin position="4354"/>
        <end position="4384"/>
    </location>
</feature>
<feature type="compositionally biased region" description="Polar residues" evidence="1">
    <location>
        <begin position="3067"/>
        <end position="3077"/>
    </location>
</feature>
<feature type="compositionally biased region" description="Low complexity" evidence="1">
    <location>
        <begin position="3340"/>
        <end position="3355"/>
    </location>
</feature>
<feature type="compositionally biased region" description="Gly residues" evidence="1">
    <location>
        <begin position="1769"/>
        <end position="1779"/>
    </location>
</feature>
<feature type="compositionally biased region" description="Low complexity" evidence="1">
    <location>
        <begin position="3642"/>
        <end position="3661"/>
    </location>
</feature>
<feature type="region of interest" description="Disordered" evidence="1">
    <location>
        <begin position="3582"/>
        <end position="3687"/>
    </location>
</feature>
<feature type="region of interest" description="Disordered" evidence="1">
    <location>
        <begin position="2863"/>
        <end position="2889"/>
    </location>
</feature>
<feature type="region of interest" description="Disordered" evidence="1">
    <location>
        <begin position="4764"/>
        <end position="4812"/>
    </location>
</feature>
<feature type="compositionally biased region" description="Basic residues" evidence="1">
    <location>
        <begin position="4385"/>
        <end position="4398"/>
    </location>
</feature>
<feature type="compositionally biased region" description="Low complexity" evidence="1">
    <location>
        <begin position="4767"/>
        <end position="4797"/>
    </location>
</feature>
<feature type="compositionally biased region" description="Basic and acidic residues" evidence="1">
    <location>
        <begin position="4407"/>
        <end position="4429"/>
    </location>
</feature>
<dbReference type="InterPro" id="IPR016024">
    <property type="entry name" value="ARM-type_fold"/>
</dbReference>
<feature type="region of interest" description="Disordered" evidence="1">
    <location>
        <begin position="3188"/>
        <end position="3223"/>
    </location>
</feature>
<evidence type="ECO:0000313" key="2">
    <source>
        <dbReference type="EMBL" id="KAA0170354.1"/>
    </source>
</evidence>
<evidence type="ECO:0000313" key="3">
    <source>
        <dbReference type="Proteomes" id="UP000322899"/>
    </source>
</evidence>
<feature type="region of interest" description="Disordered" evidence="1">
    <location>
        <begin position="2917"/>
        <end position="2986"/>
    </location>
</feature>
<feature type="compositionally biased region" description="Gly residues" evidence="1">
    <location>
        <begin position="2347"/>
        <end position="2365"/>
    </location>
</feature>
<feature type="compositionally biased region" description="Low complexity" evidence="1">
    <location>
        <begin position="4584"/>
        <end position="4597"/>
    </location>
</feature>
<feature type="region of interest" description="Disordered" evidence="1">
    <location>
        <begin position="2534"/>
        <end position="2620"/>
    </location>
</feature>
<feature type="compositionally biased region" description="Basic and acidic residues" evidence="1">
    <location>
        <begin position="4944"/>
        <end position="4953"/>
    </location>
</feature>
<feature type="region of interest" description="Disordered" evidence="1">
    <location>
        <begin position="1764"/>
        <end position="1827"/>
    </location>
</feature>
<feature type="compositionally biased region" description="Basic and acidic residues" evidence="1">
    <location>
        <begin position="2935"/>
        <end position="2949"/>
    </location>
</feature>
<reference evidence="2 3" key="1">
    <citation type="submission" date="2019-07" db="EMBL/GenBank/DDBJ databases">
        <title>Genomes of Cafeteria roenbergensis.</title>
        <authorList>
            <person name="Fischer M.G."/>
            <person name="Hackl T."/>
            <person name="Roman M."/>
        </authorList>
    </citation>
    <scope>NUCLEOTIDE SEQUENCE [LARGE SCALE GENOMIC DNA]</scope>
    <source>
        <strain evidence="2 3">E4-10P</strain>
    </source>
</reference>
<evidence type="ECO:0000256" key="1">
    <source>
        <dbReference type="SAM" id="MobiDB-lite"/>
    </source>
</evidence>
<feature type="compositionally biased region" description="Pro residues" evidence="1">
    <location>
        <begin position="1790"/>
        <end position="1799"/>
    </location>
</feature>
<feature type="compositionally biased region" description="Gly residues" evidence="1">
    <location>
        <begin position="4194"/>
        <end position="4204"/>
    </location>
</feature>
<feature type="compositionally biased region" description="Basic and acidic residues" evidence="1">
    <location>
        <begin position="4638"/>
        <end position="4653"/>
    </location>
</feature>
<feature type="compositionally biased region" description="Low complexity" evidence="1">
    <location>
        <begin position="4531"/>
        <end position="4547"/>
    </location>
</feature>
<feature type="compositionally biased region" description="Basic residues" evidence="1">
    <location>
        <begin position="4573"/>
        <end position="4583"/>
    </location>
</feature>
<sequence>MASDDLSVQLTADPSISAARSRNRRRSIARGDAVMGEAARVAAEARADAGPDSSLVSASANTSAKRRHGRRRSVAAEQMDALYEEMRAKDSKVELFPFVRAVRAKHNSPDLDGPVTMKDLQQLAVEWQLHRQAGFWDDNRTEDVLTATLYRFMKDGSTRSVSGPAPDSAASEGQAAGADSFILDDTPPAGARGATTEWTKAFTGSRTAGTGGDRIADHAYGGDLFSQRGDYKEGIVYASRRPRHAKEEAAADGSSSSTREEAEHTAPASVAASSPEEDEAAMAFSALRSSSTLALARLARQPRMRAEIAASGPSLQTLFDTWRSADDEAVRFQCALCLTRVFVTYRMPHDDMLLPVFAMCVPKHGPAVLTSAARAIARRLTEPGRPIDVLFLPAAMASVHAILSHPDVTARMRRYCAEVLHGLVANSRFLSEADGEPGVYPTNPDPRAVADAARAAEEEAAASMVVGGTATSPSRARQAGFGSSPGGATPSAPELAGMAGGLGSSPGGMRRLKSIKLSSTERRSFVKDGAVQISKAAKAADRRGPRGSSRPRDDDEVDAPAGMPVFGTSVPEDAFSAARTAVENGLVPLISRLLKSPVIAGPDDAEADAEDDEAAQGAGDKGDPAASTSARQRPPPPGRPRPPSSGRRAPAGAGAGARAGAATPGASDVPPLVSTPSGSGARASASARGEEDDEDLFGAVAAKPRLSLSARAPMLQARADRSGSADSSSSDLFGPGAAADGATDGAVAGDGRVDDRVDGQSSEESKETAGAAGDSGGGGGGGVERVPSMASLGGSVVESFGSDDEEALVGGQEGEKGAPQARPRLDDSPKGAGTGIQVEGGSHPLTSDPLDAEEIGPVADPKDDAAMRAACTRALVVVARLPPGSSTASPELGVDRVLPLLMGLLDSKKRSTKELAAGVLFELAASDSPVGKGIAEDGAVVRRLVRLAAAVARRTRRRLLAAGHSIPDYAGSAASGLLQLNSDTLADDSSLAQKSTEAPPGEAVETPSAARLQGLLLPEELGLARSAVTATMLLSRHAHLAATLVAAGAGPALRIWFDVAGGTIRRRALLALASLFEHGEELRRQMLGLGFVKVMVQAVSDALAPAASPMAGAGGFTFDATAMSKRPGTAGGGSESISTPGSAAGASWRGKLSSAAHKAALSQPAGTPSGRSVGGGLDLDAVEVDDGVDEGERPTRRCARAICALTDAGEEAVDHLLACGALPAITLLARHGSMHERRDATAALRAMAQHAIATVPLIEGSAIEALLEVACESRGLRGMLRSRRRSSGDDGRSLLSPTARSGVSVAAAAFSDEGSRARILDNATAALCELAARPETHAAILAAGSPGDAWLEDRAARAAVGLDWTLQGTAAAVEELEAAREAAAAMEFAATPAGAAAAADGADGDFVTPMLSGARPRSAKRLIRPTFPLRPPPGPAAPAMRFRGPGVIATLCGVASARPALRPQCLLALCELSAHPAAHAPLIHHGALPIIAAYSRSLNTLLRRECAQAAYNLTCPRGALAVPIASEDGDAASQLRSEGVPPATRQETMRAAAKLALHAEACGLRKLGPGASRELQLVEAGVASALTIGALFRCDDSRTKDLAAAALVNVSACPEARKRVLESGGLWAMVRLGSDGRALAEASAMALGRGFAADGAVEAAQRVVDASDQPISSVAAELGRQALRTGSGSVDLSAEPPAAGASSPLPLGPGAERGPALESPIAQGTPEGGGGGGGGGGGRGGIVAELRRKAPARRPSLLLSAHGLHARTGGDGTPVGGGPASPFAGAQIAPPSPAHPPTPAMATGAGQLAGGSVSSAGAGMPSSAASASGAAGAHIPLAGPRTGIARLRAASNASSRGSSSSRARRWGEVAGHGPDAARTESFIGEAEGLEHLTEPGSAAGMQADAELMLRQLWQASVSNSARKQLWAAALAGGPAAAALLLAKGIPPEPRDIELAALSMSTTGGVGAARVLRALERCPAADSADRQLSCARYLSALCAGKDGAGAAAAAVGDRRTLDALVAFATSPHPRVRLASVGIAAELARRPDIAASAVRNGLVATVWEAMLFPDLPVAVRAAVSLARLARADKAARSIATTGNTAVPLLRAFVSFAETVMMRSSPSALTRSNTGSVYMVSPKATGSPGGWAGRAHRVGSLDVMSSPLASATAVEEEGEDDSSDSDSGPPAGGKRQAKAARRRAGSAAGPSMQARPSGLSIVAPRQEPSFAAVRPPPPDGVVDIAGLEAVELLGDSLGLGASDLSGGETGVLPLADSGRPDSLLLRSRCRAMLTRTVLAAAEAAAHLAAITSEDNTMGIFGGMEVCRRLLSIATKAPEVAGGHALSSRDEDGDAGGGGAAQPGPAGGVGAARSGGGLDVLSQWVTVWASDDCEELEDDPHLAPPLPPRSLQPQAKAAPQGVAMTGPASAAKDAPPPSHGPRPVVLPATAMARIPTRLALTESALAATLNLATQPGGNSLRHLEEAAPHEAARVVSLALKAALGASAHDRSTALACTLLVGLPRSAFASGWTRHWAHFASQAPARSGMRVRSASGHMSGMASSSTAAAGGGAQSGAGAAGGIPPTPAGSAAGHQPSFSGIGSLPPGGPGSRGVSAAAEFPLPPRAPPARSRSVAAWKGVCTSLALAVAATVSGRPRLAPWLRREDILDALTAAVVAPAVAPAAREAAAVALANICVTWLGEGEEASEGGDQWATGLAADSTDGSAIDMAAAAPPPLSARVLARLAPALAAAMDRSWTIMTPPLPPSVRERVQMAADAGTALPSARAPGLQDLRGGAGGVAGSQFTPKARAAVLAILHCHVTAAVVATGGSTADMHSPDPDLSSDEVEDQLDAEASEAAAKAVSGIRAGAAVAASGRPTDMGRSGLSTQPLGMAATDASEDGAADAAASRGLLQAVMRSGIKGTDRSADLLSHQPLSAQQAAKARMDKQLEERMRRAEEEDAATIRRRALGGDSPVVVAEGPEGDGSWESQAKGGKPLGSAFSGVGIGSRSTVRLAASVQNVLPQQGTAGTPERVISLLCAGGVAAVVRTVMRARAQLRAVREAAAEVAHEAGPRQSLNTTASKRGSVTAAGEHRGAGAGLGASGRIGASDTARSGAGPAGARTSASSTGKNPWQAAEEHRRQKEEAAVARAAWCSPDVKAFLKHVLRMAGEMLAACARTKRGCDALVGQGRGAEMDSGAAARSGFGPSVGPLSSKRGGLADSQPSLGAAPETPPGLRAILALVRMATPAIRRSGVECVARLAARESHRAPLLRARILPVLAALASDPEVDGVSKSWCAKALSLCSSDPRLMGEESSGQGGLGMGGGSIVQSVLLLLPHAAGEDDDGAAGEADAAGAARAAPAAISERSESDAESDGVDRDDDYDVSDVPGGMLRRGISDAIQEGTGSGLASEYDDHGESDDDSDGADADGSRAGGAGAFAAGAQLRTSAGEAEAWGAGSGWMSARSDDGAKGAEGGAASGPATPRRDMLWVALYVVRPDCVVFPCADGRVSDLPVPYRVPDHGTTINASGRALTGQAVQAVEPRLKLVSAPTSRLAQAALLGPAPRPPAVEDSVAVSAAAGLAAARKGLSERGAPGGAAPAAGSGGNSSVGKPDSSRSAPGAAGEGLEQQQSTVSAVEDVVPAEEDRDTPPAAEAAAAAAPAGLGLKLPPRAPLGGGSGRPGAIVAGDSEGSFDSADGDPALRAAVEAAARAHRNGEATLIDADRVPQWAKVDSLFGRPSSLCVGGVGRVPDGVSVEAALQASLSPLGGLLPSMLESSRLLPDASVASPSVAGGAGDPGAGRGGAGLQGRRTPGPHGAAAAMSHGSPQFSAGIDGWTGREAADAMEAMMLAGGAGAFADEVDAPMGLGMGRIDENVTGRLAGSMPGGDAMQATLQSPFAFAHPSLSPNRAPRGPGTRARLAPSAAGRSPDGAAGSIVGVDAVEGVVFDVEEVRDSLIVAAMSERLGMGGVGVQSSLSPAPIGIMRARGQRSDPGANIVPPAYEALARSGALSGYAFAAVPPRFAGMGEPGMGAGGDAGRRRPSSPSGDSQPADGWAGVSRRDDLGESFAERASPQRSHAAMRLLSPEMDPSSLALPADGRVTLQLTGPQRVKARRLTGNERILATEEVVAGVPMHVAEDKQARMTEQQLRQSTRLRRKAAEAALQAEQAETRRRRAREARLKAKADAAARLSAASSASRSGSGSGSGSGAGAGASAAAAAAPAPWRAGGSMNSRAPPDALGIGSVPAGSTSPSRGRSSAQLARQQAQQEAARSAANPSSTGGADGSVPRGMPRQPRPELSPLRARPAPAVASHIRRSQRLRAEMEEARAELGAAMALTEGSGTLDAPPPSEGLSRLISSSDEWARTRAADAMARRAAIEDERRRRAEEDAMASRRRKPPPRRKKRGVPSSKRPPRPRDGQEGKGAEGDSDADARAAESDAVVSPPPPRFAGDGTASVTSLEPGESPAFRGGAASALDGRDGAAVLADARAKARASTGETGHPATFTGSARRSEGAGGAREEHFGAKAHAGGSRRGRRGVGSSTASLPAMSSSQSAQVYAEPQRLAPAALVSSGAQWEAARLKARPRGRRNKGAAAATGSASLLPAMSRAAASGMDPGASGRSGTQGPRERLSSTMGATSTRGRGAAGDRARQRGQDVERWGQTRAEAGRAGGGPAPRQRPGGAVEEAAARAARAEGRDATEALDAAEAAAVIAAATPAADRAVIDKGLDRVAAGSGADVPVRAGSAVPAGLIDAESLDAALAERSLTGIGRRVRGSSSGAAGAESLSGPRARGGSAQGRAGTPPRGARRPSRHEASVREAAALFEEASMLAEGGFAAPMRRKSSGTRPGTSSSSRPRSRGRAGSPIVGGMRPTTPVDYSLGPGAAATNPGIRADRFAADARARAERPDIPDSKRVRPWAAAQAEATASAKADAARAADPAYQRAVAERVTREALRDVEHASEAGQPRGSGSHAGDDVVADDVDLLAGGSSGALDLVAPPE</sequence>
<feature type="compositionally biased region" description="Acidic residues" evidence="1">
    <location>
        <begin position="3363"/>
        <end position="3377"/>
    </location>
</feature>
<feature type="compositionally biased region" description="Low complexity" evidence="1">
    <location>
        <begin position="4667"/>
        <end position="4676"/>
    </location>
</feature>
<feature type="compositionally biased region" description="Basic and acidic residues" evidence="1">
    <location>
        <begin position="751"/>
        <end position="767"/>
    </location>
</feature>
<protein>
    <submittedName>
        <fullName evidence="2">Uncharacterized protein</fullName>
    </submittedName>
</protein>
<dbReference type="EMBL" id="VLTO01000061">
    <property type="protein sequence ID" value="KAA0170354.1"/>
    <property type="molecule type" value="Genomic_DNA"/>
</dbReference>
<feature type="compositionally biased region" description="Basic residues" evidence="1">
    <location>
        <begin position="2188"/>
        <end position="2197"/>
    </location>
</feature>
<feature type="region of interest" description="Disordered" evidence="1">
    <location>
        <begin position="1125"/>
        <end position="1178"/>
    </location>
</feature>
<feature type="compositionally biased region" description="Acidic residues" evidence="1">
    <location>
        <begin position="2833"/>
        <end position="2846"/>
    </location>
</feature>
<feature type="compositionally biased region" description="Basic and acidic residues" evidence="1">
    <location>
        <begin position="4502"/>
        <end position="4516"/>
    </location>
</feature>
<feature type="compositionally biased region" description="Basic residues" evidence="1">
    <location>
        <begin position="64"/>
        <end position="73"/>
    </location>
</feature>
<feature type="compositionally biased region" description="Pro residues" evidence="1">
    <location>
        <begin position="633"/>
        <end position="643"/>
    </location>
</feature>
<dbReference type="SUPFAM" id="SSF48371">
    <property type="entry name" value="ARM repeat"/>
    <property type="match status" value="3"/>
</dbReference>
<feature type="compositionally biased region" description="Polar residues" evidence="1">
    <location>
        <begin position="1"/>
        <end position="14"/>
    </location>
</feature>
<feature type="region of interest" description="Disordered" evidence="1">
    <location>
        <begin position="42"/>
        <end position="73"/>
    </location>
</feature>
<feature type="region of interest" description="Disordered" evidence="1">
    <location>
        <begin position="4825"/>
        <end position="4884"/>
    </location>
</feature>
<feature type="compositionally biased region" description="Low complexity" evidence="1">
    <location>
        <begin position="1800"/>
        <end position="1827"/>
    </location>
</feature>
<feature type="compositionally biased region" description="Low complexity" evidence="1">
    <location>
        <begin position="4245"/>
        <end position="4267"/>
    </location>
</feature>
<feature type="region of interest" description="Disordered" evidence="1">
    <location>
        <begin position="156"/>
        <end position="196"/>
    </location>
</feature>
<feature type="compositionally biased region" description="Acidic residues" evidence="1">
    <location>
        <begin position="603"/>
        <end position="614"/>
    </location>
</feature>
<feature type="region of interest" description="Disordered" evidence="1">
    <location>
        <begin position="3451"/>
        <end position="3474"/>
    </location>
</feature>
<feature type="compositionally biased region" description="Acidic residues" evidence="1">
    <location>
        <begin position="2167"/>
        <end position="2177"/>
    </location>
</feature>
<feature type="region of interest" description="Disordered" evidence="1">
    <location>
        <begin position="238"/>
        <end position="277"/>
    </location>
</feature>
<feature type="compositionally biased region" description="Low complexity" evidence="1">
    <location>
        <begin position="1848"/>
        <end position="1861"/>
    </location>
</feature>
<feature type="compositionally biased region" description="Low complexity" evidence="1">
    <location>
        <begin position="2579"/>
        <end position="2595"/>
    </location>
</feature>
<proteinExistence type="predicted"/>
<feature type="compositionally biased region" description="Gly residues" evidence="1">
    <location>
        <begin position="4019"/>
        <end position="4028"/>
    </location>
</feature>
<dbReference type="InterPro" id="IPR011989">
    <property type="entry name" value="ARM-like"/>
</dbReference>